<dbReference type="Proteomes" id="UP001205185">
    <property type="component" value="Unassembled WGS sequence"/>
</dbReference>
<sequence length="1142" mass="122399">MMSRSEGFVSSVDLDIPLSTDRPDSIAVADASGARITYAQLRDRVARLAAYLRARDIGSETVVALAIAPSANTVVALLGVLAAGAAYLPLDPADPADRLQALIQDAKARLVLTEGTTTVDGVASVSLAAAIEAAPEQSPQPASYQPDSLAYVCYTSGSTGRPKGVGVTRANLAAYLEQVLEVLDPRPGDVFSLVQPFTFDSGGTMVFPALAAGATLWVVPAERAVDAGWLAEHLAGVDYLKITPSHLAALQDAATIPLPRKALLLGGEPSRWAWFTGLAGPGRTVINHYGPTETTVGVAALIGDTAVIEPGRDTPLGPAMRNAVLHLLDDNGDPVPDGEPGEITIGGPQVSRGYLGMPGRTAAVFVPDPFSARPGARLYRTGDRGARRPDGTTEFLGRTDAQVKIRGFRVEPGEVAEVLRGHPAVTDAVVVPWRGGLAGYIRTHEPVEPDDVRAHAAATLPKYLVPDAITALDAFPLTPHGKLDTARLPEPVLPTEDTGPRSSTEEAVARLFADLLGLPQVGSNDGFFALGGHSLLVAKLLSRLRATFEVEIPARQIFEAPTVAGIAAHVDAARTRGGAQLPPVARASRTAPLPASHGQQRLWFLNQLDPTSPLYNTNLGVRALGELDTAVLRECVLDLVARHEVLRTRLVAGQDGLHQVVEPSPVVPFDHVDLSDTPERDREAELRLLIAASTERPFDLTAEVPIRVLTVRLADDEHLLLLTMHHVATEGPSMRILHRELGDLYAARVRGDLPALPEPAAQYADFAVWQRDLLARGAYARQLEFWRERLAGLPARVELRTDLARPDEISPAGDRVRFELSADLTGRLRALAAAEGATLFMILLAGFHLVLAERTAQRDVAVGIPVAFRPRPELEGTVGFFGNTLVLRTDVDRGLGFRALLRQVRAVTLDAIAHRDLPFEALVEEVRPRRRFGDTPLVNVMMMVAEEERPPVVLDEVTLQAEPIDTGTAKAELVALFEVVAGGLTGELEFRTDLFTTEGITPLAARFEQVFTEVLADPDAPIAGIVSADPTLPVPAEEVEVAVDEDYVAPRTDLEAELRALWIDLIGNPDIGVTDHFFDVGGHSLLASRVVAWIGKRYGVTVPLRWCFDSPTVADLALIVLVGQFAADDAAEDLLAQVEADR</sequence>
<dbReference type="PROSITE" id="PS00012">
    <property type="entry name" value="PHOSPHOPANTETHEINE"/>
    <property type="match status" value="1"/>
</dbReference>
<evidence type="ECO:0000256" key="1">
    <source>
        <dbReference type="ARBA" id="ARBA00001957"/>
    </source>
</evidence>
<dbReference type="NCBIfam" id="TIGR01733">
    <property type="entry name" value="AA-adenyl-dom"/>
    <property type="match status" value="1"/>
</dbReference>
<dbReference type="Gene3D" id="3.30.559.30">
    <property type="entry name" value="Nonribosomal peptide synthetase, condensation domain"/>
    <property type="match status" value="1"/>
</dbReference>
<dbReference type="Pfam" id="PF00550">
    <property type="entry name" value="PP-binding"/>
    <property type="match status" value="2"/>
</dbReference>
<evidence type="ECO:0000259" key="4">
    <source>
        <dbReference type="PROSITE" id="PS50075"/>
    </source>
</evidence>
<evidence type="ECO:0000256" key="2">
    <source>
        <dbReference type="ARBA" id="ARBA00022450"/>
    </source>
</evidence>
<accession>A0ABT1I6I1</accession>
<dbReference type="InterPro" id="IPR042099">
    <property type="entry name" value="ANL_N_sf"/>
</dbReference>
<dbReference type="InterPro" id="IPR001242">
    <property type="entry name" value="Condensation_dom"/>
</dbReference>
<dbReference type="EMBL" id="JAMTCO010000001">
    <property type="protein sequence ID" value="MCP2268006.1"/>
    <property type="molecule type" value="Genomic_DNA"/>
</dbReference>
<feature type="domain" description="Carrier" evidence="4">
    <location>
        <begin position="499"/>
        <end position="574"/>
    </location>
</feature>
<dbReference type="InterPro" id="IPR045851">
    <property type="entry name" value="AMP-bd_C_sf"/>
</dbReference>
<dbReference type="SUPFAM" id="SSF52777">
    <property type="entry name" value="CoA-dependent acyltransferases"/>
    <property type="match status" value="2"/>
</dbReference>
<keyword evidence="6" id="KW-1185">Reference proteome</keyword>
<dbReference type="Pfam" id="PF13193">
    <property type="entry name" value="AMP-binding_C"/>
    <property type="match status" value="1"/>
</dbReference>
<evidence type="ECO:0000313" key="6">
    <source>
        <dbReference type="Proteomes" id="UP001205185"/>
    </source>
</evidence>
<dbReference type="InterPro" id="IPR020806">
    <property type="entry name" value="PKS_PP-bd"/>
</dbReference>
<dbReference type="InterPro" id="IPR023213">
    <property type="entry name" value="CAT-like_dom_sf"/>
</dbReference>
<dbReference type="CDD" id="cd05930">
    <property type="entry name" value="A_NRPS"/>
    <property type="match status" value="1"/>
</dbReference>
<organism evidence="5 6">
    <name type="scientific">Actinokineospora diospyrosa</name>
    <dbReference type="NCBI Taxonomy" id="103728"/>
    <lineage>
        <taxon>Bacteria</taxon>
        <taxon>Bacillati</taxon>
        <taxon>Actinomycetota</taxon>
        <taxon>Actinomycetes</taxon>
        <taxon>Pseudonocardiales</taxon>
        <taxon>Pseudonocardiaceae</taxon>
        <taxon>Actinokineospora</taxon>
    </lineage>
</organism>
<proteinExistence type="predicted"/>
<dbReference type="PANTHER" id="PTHR45527">
    <property type="entry name" value="NONRIBOSOMAL PEPTIDE SYNTHETASE"/>
    <property type="match status" value="1"/>
</dbReference>
<dbReference type="SMART" id="SM00823">
    <property type="entry name" value="PKS_PP"/>
    <property type="match status" value="2"/>
</dbReference>
<dbReference type="Gene3D" id="3.40.50.12780">
    <property type="entry name" value="N-terminal domain of ligase-like"/>
    <property type="match status" value="1"/>
</dbReference>
<dbReference type="PROSITE" id="PS00455">
    <property type="entry name" value="AMP_BINDING"/>
    <property type="match status" value="1"/>
</dbReference>
<dbReference type="InterPro" id="IPR009081">
    <property type="entry name" value="PP-bd_ACP"/>
</dbReference>
<dbReference type="CDD" id="cd19531">
    <property type="entry name" value="LCL_NRPS-like"/>
    <property type="match status" value="1"/>
</dbReference>
<evidence type="ECO:0000313" key="5">
    <source>
        <dbReference type="EMBL" id="MCP2268006.1"/>
    </source>
</evidence>
<dbReference type="InterPro" id="IPR006162">
    <property type="entry name" value="Ppantetheine_attach_site"/>
</dbReference>
<reference evidence="5 6" key="1">
    <citation type="submission" date="2022-06" db="EMBL/GenBank/DDBJ databases">
        <title>Genomic Encyclopedia of Archaeal and Bacterial Type Strains, Phase II (KMG-II): from individual species to whole genera.</title>
        <authorList>
            <person name="Goeker M."/>
        </authorList>
    </citation>
    <scope>NUCLEOTIDE SEQUENCE [LARGE SCALE GENOMIC DNA]</scope>
    <source>
        <strain evidence="5 6">DSM 44255</strain>
    </source>
</reference>
<dbReference type="SUPFAM" id="SSF56801">
    <property type="entry name" value="Acetyl-CoA synthetase-like"/>
    <property type="match status" value="1"/>
</dbReference>
<dbReference type="Gene3D" id="3.30.300.30">
    <property type="match status" value="1"/>
</dbReference>
<dbReference type="PANTHER" id="PTHR45527:SF1">
    <property type="entry name" value="FATTY ACID SYNTHASE"/>
    <property type="match status" value="1"/>
</dbReference>
<protein>
    <submittedName>
        <fullName evidence="5">Amino acid adenylation domain-containing protein</fullName>
    </submittedName>
</protein>
<dbReference type="Pfam" id="PF00501">
    <property type="entry name" value="AMP-binding"/>
    <property type="match status" value="1"/>
</dbReference>
<dbReference type="InterPro" id="IPR020845">
    <property type="entry name" value="AMP-binding_CS"/>
</dbReference>
<gene>
    <name evidence="5" type="ORF">LV75_000488</name>
</gene>
<comment type="cofactor">
    <cofactor evidence="1">
        <name>pantetheine 4'-phosphate</name>
        <dbReference type="ChEBI" id="CHEBI:47942"/>
    </cofactor>
</comment>
<dbReference type="InterPro" id="IPR000873">
    <property type="entry name" value="AMP-dep_synth/lig_dom"/>
</dbReference>
<feature type="domain" description="Carrier" evidence="4">
    <location>
        <begin position="1049"/>
        <end position="1124"/>
    </location>
</feature>
<name>A0ABT1I6I1_9PSEU</name>
<dbReference type="InterPro" id="IPR025110">
    <property type="entry name" value="AMP-bd_C"/>
</dbReference>
<keyword evidence="2" id="KW-0596">Phosphopantetheine</keyword>
<dbReference type="InterPro" id="IPR036736">
    <property type="entry name" value="ACP-like_sf"/>
</dbReference>
<comment type="caution">
    <text evidence="5">The sequence shown here is derived from an EMBL/GenBank/DDBJ whole genome shotgun (WGS) entry which is preliminary data.</text>
</comment>
<keyword evidence="3" id="KW-0597">Phosphoprotein</keyword>
<dbReference type="InterPro" id="IPR010071">
    <property type="entry name" value="AA_adenyl_dom"/>
</dbReference>
<dbReference type="Gene3D" id="1.10.1200.10">
    <property type="entry name" value="ACP-like"/>
    <property type="match status" value="2"/>
</dbReference>
<dbReference type="Gene3D" id="3.30.559.10">
    <property type="entry name" value="Chloramphenicol acetyltransferase-like domain"/>
    <property type="match status" value="1"/>
</dbReference>
<dbReference type="PROSITE" id="PS50075">
    <property type="entry name" value="CARRIER"/>
    <property type="match status" value="2"/>
</dbReference>
<dbReference type="Pfam" id="PF00668">
    <property type="entry name" value="Condensation"/>
    <property type="match status" value="1"/>
</dbReference>
<dbReference type="SUPFAM" id="SSF47336">
    <property type="entry name" value="ACP-like"/>
    <property type="match status" value="2"/>
</dbReference>
<evidence type="ECO:0000256" key="3">
    <source>
        <dbReference type="ARBA" id="ARBA00022553"/>
    </source>
</evidence>